<keyword evidence="1 6" id="KW-0732">Signal</keyword>
<evidence type="ECO:0000256" key="2">
    <source>
        <dbReference type="ARBA" id="ARBA00023136"/>
    </source>
</evidence>
<evidence type="ECO:0000256" key="4">
    <source>
        <dbReference type="ARBA" id="ARBA00023237"/>
    </source>
</evidence>
<dbReference type="GO" id="GO:0043165">
    <property type="term" value="P:Gram-negative-bacterium-type cell outer membrane assembly"/>
    <property type="evidence" value="ECO:0007669"/>
    <property type="project" value="UniProtKB-UniRule"/>
</dbReference>
<dbReference type="GO" id="GO:0015920">
    <property type="term" value="P:lipopolysaccharide transport"/>
    <property type="evidence" value="ECO:0007669"/>
    <property type="project" value="TreeGrafter"/>
</dbReference>
<dbReference type="PANTHER" id="PTHR38098">
    <property type="entry name" value="LPS-ASSEMBLY LIPOPROTEIN LPTE"/>
    <property type="match status" value="1"/>
</dbReference>
<keyword evidence="3 6" id="KW-0564">Palmitate</keyword>
<comment type="subunit">
    <text evidence="6">Component of the lipopolysaccharide transport and assembly complex. Interacts with LptD.</text>
</comment>
<comment type="caution">
    <text evidence="7">The sequence shown here is derived from an EMBL/GenBank/DDBJ whole genome shotgun (WGS) entry which is preliminary data.</text>
</comment>
<comment type="function">
    <text evidence="6">Together with LptD, is involved in the assembly of lipopolysaccharide (LPS) at the surface of the outer membrane. Required for the proper assembly of LptD. Binds LPS and may serve as the LPS recognition site at the outer membrane.</text>
</comment>
<evidence type="ECO:0000313" key="8">
    <source>
        <dbReference type="Proteomes" id="UP000005467"/>
    </source>
</evidence>
<organism evidence="7 8">
    <name type="scientific">Actinobacillus ureae ATCC 25976</name>
    <dbReference type="NCBI Taxonomy" id="887324"/>
    <lineage>
        <taxon>Bacteria</taxon>
        <taxon>Pseudomonadati</taxon>
        <taxon>Pseudomonadota</taxon>
        <taxon>Gammaproteobacteria</taxon>
        <taxon>Pasteurellales</taxon>
        <taxon>Pasteurellaceae</taxon>
        <taxon>Actinobacillus</taxon>
    </lineage>
</organism>
<dbReference type="PANTHER" id="PTHR38098:SF1">
    <property type="entry name" value="LPS-ASSEMBLY LIPOPROTEIN LPTE"/>
    <property type="match status" value="1"/>
</dbReference>
<comment type="subcellular location">
    <subcellularLocation>
        <location evidence="6">Cell outer membrane</location>
        <topology evidence="6">Lipid-anchor</topology>
    </subcellularLocation>
</comment>
<keyword evidence="2 6" id="KW-0472">Membrane</keyword>
<dbReference type="GO" id="GO:1990351">
    <property type="term" value="C:transporter complex"/>
    <property type="evidence" value="ECO:0007669"/>
    <property type="project" value="TreeGrafter"/>
</dbReference>
<dbReference type="InterPro" id="IPR007485">
    <property type="entry name" value="LPS_assembly_LptE"/>
</dbReference>
<dbReference type="HAMAP" id="MF_01186">
    <property type="entry name" value="LPS_assembly_LptE"/>
    <property type="match status" value="1"/>
</dbReference>
<keyword evidence="5 6" id="KW-0449">Lipoprotein</keyword>
<gene>
    <name evidence="6" type="primary">lptE</name>
    <name evidence="7" type="ORF">HMPREF0027_1372</name>
</gene>
<protein>
    <recommendedName>
        <fullName evidence="6">LPS-assembly lipoprotein LptE</fullName>
    </recommendedName>
</protein>
<dbReference type="EMBL" id="AEVG01000097">
    <property type="protein sequence ID" value="EFX91613.1"/>
    <property type="molecule type" value="Genomic_DNA"/>
</dbReference>
<evidence type="ECO:0000256" key="5">
    <source>
        <dbReference type="ARBA" id="ARBA00023288"/>
    </source>
</evidence>
<keyword evidence="8" id="KW-1185">Reference proteome</keyword>
<dbReference type="PROSITE" id="PS51257">
    <property type="entry name" value="PROKAR_LIPOPROTEIN"/>
    <property type="match status" value="1"/>
</dbReference>
<evidence type="ECO:0000256" key="3">
    <source>
        <dbReference type="ARBA" id="ARBA00023139"/>
    </source>
</evidence>
<keyword evidence="4 6" id="KW-0998">Cell outer membrane</keyword>
<comment type="similarity">
    <text evidence="6">Belongs to the LptE lipoprotein family.</text>
</comment>
<dbReference type="GO" id="GO:0001530">
    <property type="term" value="F:lipopolysaccharide binding"/>
    <property type="evidence" value="ECO:0007669"/>
    <property type="project" value="TreeGrafter"/>
</dbReference>
<dbReference type="AlphaFoldDB" id="E8KHQ5"/>
<evidence type="ECO:0000256" key="6">
    <source>
        <dbReference type="HAMAP-Rule" id="MF_01186"/>
    </source>
</evidence>
<dbReference type="HOGENOM" id="CLU_103309_1_0_6"/>
<evidence type="ECO:0000256" key="1">
    <source>
        <dbReference type="ARBA" id="ARBA00022729"/>
    </source>
</evidence>
<name>E8KHQ5_9PAST</name>
<proteinExistence type="inferred from homology"/>
<dbReference type="Pfam" id="PF04390">
    <property type="entry name" value="LptE"/>
    <property type="match status" value="1"/>
</dbReference>
<accession>E8KHQ5</accession>
<reference evidence="7 8" key="1">
    <citation type="submission" date="2011-01" db="EMBL/GenBank/DDBJ databases">
        <authorList>
            <person name="Muzny D."/>
            <person name="Qin X."/>
            <person name="Deng J."/>
            <person name="Jiang H."/>
            <person name="Liu Y."/>
            <person name="Qu J."/>
            <person name="Song X.-Z."/>
            <person name="Zhang L."/>
            <person name="Thornton R."/>
            <person name="Coyle M."/>
            <person name="Francisco L."/>
            <person name="Jackson L."/>
            <person name="Javaid M."/>
            <person name="Korchina V."/>
            <person name="Kovar C."/>
            <person name="Mata R."/>
            <person name="Mathew T."/>
            <person name="Ngo R."/>
            <person name="Nguyen L."/>
            <person name="Nguyen N."/>
            <person name="Okwuonu G."/>
            <person name="Ongeri F."/>
            <person name="Pham C."/>
            <person name="Simmons D."/>
            <person name="Wilczek-Boney K."/>
            <person name="Hale W."/>
            <person name="Jakkamsetti A."/>
            <person name="Pham P."/>
            <person name="Ruth R."/>
            <person name="San Lucas F."/>
            <person name="Warren J."/>
            <person name="Zhang J."/>
            <person name="Zhao Z."/>
            <person name="Zhou C."/>
            <person name="Zhu D."/>
            <person name="Lee S."/>
            <person name="Bess C."/>
            <person name="Blankenburg K."/>
            <person name="Forbes L."/>
            <person name="Fu Q."/>
            <person name="Gubbala S."/>
            <person name="Hirani K."/>
            <person name="Jayaseelan J.C."/>
            <person name="Lara F."/>
            <person name="Munidasa M."/>
            <person name="Palculict T."/>
            <person name="Patil S."/>
            <person name="Pu L.-L."/>
            <person name="Saada N."/>
            <person name="Tang L."/>
            <person name="Weissenberger G."/>
            <person name="Zhu Y."/>
            <person name="Hemphill L."/>
            <person name="Shang Y."/>
            <person name="Youmans B."/>
            <person name="Ayvaz T."/>
            <person name="Ross M."/>
            <person name="Santibanez J."/>
            <person name="Aqrawi P."/>
            <person name="Gross S."/>
            <person name="Joshi V."/>
            <person name="Fowler G."/>
            <person name="Nazareth L."/>
            <person name="Reid J."/>
            <person name="Worley K."/>
            <person name="Petrosino J."/>
            <person name="Highlander S."/>
            <person name="Gibbs R."/>
        </authorList>
    </citation>
    <scope>NUCLEOTIDE SEQUENCE [LARGE SCALE GENOMIC DNA]</scope>
    <source>
        <strain evidence="7 8">ATCC 25976</strain>
    </source>
</reference>
<evidence type="ECO:0000313" key="7">
    <source>
        <dbReference type="EMBL" id="EFX91613.1"/>
    </source>
</evidence>
<dbReference type="GO" id="GO:0009279">
    <property type="term" value="C:cell outer membrane"/>
    <property type="evidence" value="ECO:0007669"/>
    <property type="project" value="UniProtKB-SubCell"/>
</dbReference>
<sequence length="183" mass="20549">MMEKGVLVPPTNQFKREFPMLKKLTLLAILGLTACGWHFKNNEVLPQDLRTLTFESADQHSDMSRTLRHQLQLNDVELVSATEGVAKLRLVGASSGSKVVSVFQQAREAEKLLTLNVQAIVDVPKKGAYPLEVSVHRTFFDDSRAALAKSAEQEMIMKNMYEQASRQLIIKMAGLHKELNQTK</sequence>
<dbReference type="Gene3D" id="3.30.160.150">
    <property type="entry name" value="Lipoprotein like domain"/>
    <property type="match status" value="1"/>
</dbReference>
<dbReference type="Proteomes" id="UP000005467">
    <property type="component" value="Unassembled WGS sequence"/>
</dbReference>